<dbReference type="KEGG" id="pgv:SL003B_1770"/>
<dbReference type="STRING" id="991905.SL003B_1770"/>
<keyword evidence="4 5" id="KW-0472">Membrane</keyword>
<organism evidence="7 8">
    <name type="scientific">Polymorphum gilvum (strain LMG 25793 / CGMCC 1.9160 / SL003B-26A1)</name>
    <dbReference type="NCBI Taxonomy" id="991905"/>
    <lineage>
        <taxon>Bacteria</taxon>
        <taxon>Pseudomonadati</taxon>
        <taxon>Pseudomonadota</taxon>
        <taxon>Alphaproteobacteria</taxon>
        <taxon>Rhodobacterales</taxon>
        <taxon>Paracoccaceae</taxon>
        <taxon>Polymorphum</taxon>
    </lineage>
</organism>
<dbReference type="Pfam" id="PF04116">
    <property type="entry name" value="FA_hydroxylase"/>
    <property type="match status" value="1"/>
</dbReference>
<feature type="transmembrane region" description="Helical" evidence="5">
    <location>
        <begin position="15"/>
        <end position="40"/>
    </location>
</feature>
<dbReference type="PANTHER" id="PTHR11863">
    <property type="entry name" value="STEROL DESATURASE"/>
    <property type="match status" value="1"/>
</dbReference>
<evidence type="ECO:0000313" key="7">
    <source>
        <dbReference type="EMBL" id="ADZ70197.1"/>
    </source>
</evidence>
<feature type="transmembrane region" description="Helical" evidence="5">
    <location>
        <begin position="61"/>
        <end position="84"/>
    </location>
</feature>
<dbReference type="InterPro" id="IPR006694">
    <property type="entry name" value="Fatty_acid_hydroxylase"/>
</dbReference>
<comment type="subcellular location">
    <subcellularLocation>
        <location evidence="1">Membrane</location>
    </subcellularLocation>
</comment>
<dbReference type="GO" id="GO:0016020">
    <property type="term" value="C:membrane"/>
    <property type="evidence" value="ECO:0007669"/>
    <property type="project" value="UniProtKB-SubCell"/>
</dbReference>
<keyword evidence="2 5" id="KW-0812">Transmembrane</keyword>
<evidence type="ECO:0000313" key="8">
    <source>
        <dbReference type="Proteomes" id="UP000008130"/>
    </source>
</evidence>
<feature type="domain" description="Fatty acid hydroxylase" evidence="6">
    <location>
        <begin position="104"/>
        <end position="235"/>
    </location>
</feature>
<sequence length="263" mass="30228">MIDFAFLPDDWRGFALLWAGTYAVLMAIYFGLGSVLVILNRRHPERRIQERTRSTRDRKDIRQSVIALALISVYVAGGLFAQAAGWTLFAVGETTVWSFVGWLVVSFVLYDAWFYWGHRAMHTKFLYRFHELHHRSITPTTWSNNSDSLVGASVEQGYFLVVPLLLPIPPEVLILHKLYDQVTGMISHCGYEYFAGPGARTPWPGLCTIFHDQHHSNFRCNYGNTFSFWDRWMGTLHPRYDGLVQRFETIGKDKAPTSSETGR</sequence>
<dbReference type="RefSeq" id="WP_013652514.1">
    <property type="nucleotide sequence ID" value="NC_015259.1"/>
</dbReference>
<dbReference type="eggNOG" id="COG3000">
    <property type="taxonomic scope" value="Bacteria"/>
</dbReference>
<dbReference type="GO" id="GO:0016491">
    <property type="term" value="F:oxidoreductase activity"/>
    <property type="evidence" value="ECO:0007669"/>
    <property type="project" value="InterPro"/>
</dbReference>
<evidence type="ECO:0000256" key="3">
    <source>
        <dbReference type="ARBA" id="ARBA00022989"/>
    </source>
</evidence>
<keyword evidence="8" id="KW-1185">Reference proteome</keyword>
<dbReference type="InterPro" id="IPR050307">
    <property type="entry name" value="Sterol_Desaturase_Related"/>
</dbReference>
<evidence type="ECO:0000256" key="1">
    <source>
        <dbReference type="ARBA" id="ARBA00004370"/>
    </source>
</evidence>
<dbReference type="GO" id="GO:0008610">
    <property type="term" value="P:lipid biosynthetic process"/>
    <property type="evidence" value="ECO:0007669"/>
    <property type="project" value="InterPro"/>
</dbReference>
<evidence type="ECO:0000256" key="4">
    <source>
        <dbReference type="ARBA" id="ARBA00023136"/>
    </source>
</evidence>
<proteinExistence type="predicted"/>
<protein>
    <submittedName>
        <fullName evidence="7">Sterol desaturase family protein</fullName>
    </submittedName>
</protein>
<dbReference type="EMBL" id="CP002568">
    <property type="protein sequence ID" value="ADZ70197.1"/>
    <property type="molecule type" value="Genomic_DNA"/>
</dbReference>
<accession>F2IUW8</accession>
<keyword evidence="3 5" id="KW-1133">Transmembrane helix</keyword>
<dbReference type="AlphaFoldDB" id="F2IUW8"/>
<dbReference type="OrthoDB" id="9770329at2"/>
<dbReference type="HOGENOM" id="CLU_047036_6_1_5"/>
<evidence type="ECO:0000256" key="5">
    <source>
        <dbReference type="SAM" id="Phobius"/>
    </source>
</evidence>
<evidence type="ECO:0000256" key="2">
    <source>
        <dbReference type="ARBA" id="ARBA00022692"/>
    </source>
</evidence>
<dbReference type="GO" id="GO:0005506">
    <property type="term" value="F:iron ion binding"/>
    <property type="evidence" value="ECO:0007669"/>
    <property type="project" value="InterPro"/>
</dbReference>
<name>F2IUW8_POLGS</name>
<reference evidence="7 8" key="1">
    <citation type="journal article" date="2011" name="J. Bacteriol.">
        <title>Complete genome sequence of Polymorphum gilvum SL003B-26A1T, a crude oil-degrading bacterium from oil-polluted saline soil.</title>
        <authorList>
            <person name="Li S.G."/>
            <person name="Tang Y.Q."/>
            <person name="Nie Y."/>
            <person name="Cai M."/>
            <person name="Wu X.L."/>
        </authorList>
    </citation>
    <scope>NUCLEOTIDE SEQUENCE [LARGE SCALE GENOMIC DNA]</scope>
    <source>
        <strain evidence="8">LMG 25793 / CGMCC 1.9160 / SL003B-26A1</strain>
    </source>
</reference>
<gene>
    <name evidence="7" type="ordered locus">SL003B_1770</name>
</gene>
<feature type="transmembrane region" description="Helical" evidence="5">
    <location>
        <begin position="96"/>
        <end position="116"/>
    </location>
</feature>
<dbReference type="Proteomes" id="UP000008130">
    <property type="component" value="Chromosome"/>
</dbReference>
<evidence type="ECO:0000259" key="6">
    <source>
        <dbReference type="Pfam" id="PF04116"/>
    </source>
</evidence>